<dbReference type="SUPFAM" id="SSF48726">
    <property type="entry name" value="Immunoglobulin"/>
    <property type="match status" value="1"/>
</dbReference>
<organism evidence="8 9">
    <name type="scientific">Denticeps clupeoides</name>
    <name type="common">denticle herring</name>
    <dbReference type="NCBI Taxonomy" id="299321"/>
    <lineage>
        <taxon>Eukaryota</taxon>
        <taxon>Metazoa</taxon>
        <taxon>Chordata</taxon>
        <taxon>Craniata</taxon>
        <taxon>Vertebrata</taxon>
        <taxon>Euteleostomi</taxon>
        <taxon>Actinopterygii</taxon>
        <taxon>Neopterygii</taxon>
        <taxon>Teleostei</taxon>
        <taxon>Clupei</taxon>
        <taxon>Clupeiformes</taxon>
        <taxon>Denticipitoidei</taxon>
        <taxon>Denticipitidae</taxon>
        <taxon>Denticeps</taxon>
    </lineage>
</organism>
<accession>A0AAY4ACN8</accession>
<keyword evidence="1 6" id="KW-0732">Signal</keyword>
<dbReference type="AlphaFoldDB" id="A0AAY4ACN8"/>
<reference evidence="8 9" key="1">
    <citation type="submission" date="2020-06" db="EMBL/GenBank/DDBJ databases">
        <authorList>
            <consortium name="Wellcome Sanger Institute Data Sharing"/>
        </authorList>
    </citation>
    <scope>NUCLEOTIDE SEQUENCE [LARGE SCALE GENOMIC DNA]</scope>
</reference>
<dbReference type="SMART" id="SM00409">
    <property type="entry name" value="IG"/>
    <property type="match status" value="1"/>
</dbReference>
<name>A0AAY4ACN8_9TELE</name>
<reference evidence="8" key="3">
    <citation type="submission" date="2025-09" db="UniProtKB">
        <authorList>
            <consortium name="Ensembl"/>
        </authorList>
    </citation>
    <scope>IDENTIFICATION</scope>
</reference>
<dbReference type="GO" id="GO:0002250">
    <property type="term" value="P:adaptive immune response"/>
    <property type="evidence" value="ECO:0007669"/>
    <property type="project" value="UniProtKB-KW"/>
</dbReference>
<evidence type="ECO:0000313" key="9">
    <source>
        <dbReference type="Proteomes" id="UP000694580"/>
    </source>
</evidence>
<evidence type="ECO:0000259" key="7">
    <source>
        <dbReference type="PROSITE" id="PS50835"/>
    </source>
</evidence>
<dbReference type="PANTHER" id="PTHR19367:SF18">
    <property type="entry name" value="T CELL RECEPTOR ALPHA VARIABLE 16"/>
    <property type="match status" value="1"/>
</dbReference>
<proteinExistence type="predicted"/>
<keyword evidence="5" id="KW-0391">Immunity</keyword>
<evidence type="ECO:0000256" key="1">
    <source>
        <dbReference type="ARBA" id="ARBA00022729"/>
    </source>
</evidence>
<keyword evidence="2" id="KW-1064">Adaptive immunity</keyword>
<sequence length="132" mass="15422">MNRWVKTLLILSTTYDTVTQLEFQKIDSEGEMVKLSCGYKTTSSRPELLWYRQRTNDFPRFLLLRNEYSAGQNGTDLTERFHSNVDSDSKSAPLTIWNLQVSDSAVYYCALRKHDNKRGECVQWEDTDTKPK</sequence>
<dbReference type="GO" id="GO:0042101">
    <property type="term" value="C:T cell receptor complex"/>
    <property type="evidence" value="ECO:0007669"/>
    <property type="project" value="UniProtKB-KW"/>
</dbReference>
<evidence type="ECO:0000256" key="6">
    <source>
        <dbReference type="SAM" id="SignalP"/>
    </source>
</evidence>
<dbReference type="InterPro" id="IPR013106">
    <property type="entry name" value="Ig_V-set"/>
</dbReference>
<feature type="signal peptide" evidence="6">
    <location>
        <begin position="1"/>
        <end position="20"/>
    </location>
</feature>
<dbReference type="GeneTree" id="ENSGT01030000234557"/>
<reference evidence="8" key="2">
    <citation type="submission" date="2025-08" db="UniProtKB">
        <authorList>
            <consortium name="Ensembl"/>
        </authorList>
    </citation>
    <scope>IDENTIFICATION</scope>
</reference>
<dbReference type="InterPro" id="IPR007110">
    <property type="entry name" value="Ig-like_dom"/>
</dbReference>
<keyword evidence="4" id="KW-0393">Immunoglobulin domain</keyword>
<dbReference type="PANTHER" id="PTHR19367">
    <property type="entry name" value="T-CELL RECEPTOR ALPHA CHAIN V REGION"/>
    <property type="match status" value="1"/>
</dbReference>
<keyword evidence="3" id="KW-0675">Receptor</keyword>
<keyword evidence="9" id="KW-1185">Reference proteome</keyword>
<evidence type="ECO:0000256" key="5">
    <source>
        <dbReference type="ARBA" id="ARBA00043266"/>
    </source>
</evidence>
<dbReference type="InterPro" id="IPR051287">
    <property type="entry name" value="TCR_variable_region"/>
</dbReference>
<evidence type="ECO:0000256" key="2">
    <source>
        <dbReference type="ARBA" id="ARBA00023130"/>
    </source>
</evidence>
<dbReference type="PROSITE" id="PS50835">
    <property type="entry name" value="IG_LIKE"/>
    <property type="match status" value="1"/>
</dbReference>
<feature type="chain" id="PRO_5044193643" description="Ig-like domain-containing protein" evidence="6">
    <location>
        <begin position="21"/>
        <end position="132"/>
    </location>
</feature>
<evidence type="ECO:0000256" key="4">
    <source>
        <dbReference type="ARBA" id="ARBA00023319"/>
    </source>
</evidence>
<evidence type="ECO:0000313" key="8">
    <source>
        <dbReference type="Ensembl" id="ENSDCDP00010006808.1"/>
    </source>
</evidence>
<dbReference type="InterPro" id="IPR036179">
    <property type="entry name" value="Ig-like_dom_sf"/>
</dbReference>
<dbReference type="InterPro" id="IPR003599">
    <property type="entry name" value="Ig_sub"/>
</dbReference>
<dbReference type="Proteomes" id="UP000694580">
    <property type="component" value="Chromosome 4"/>
</dbReference>
<dbReference type="Pfam" id="PF07686">
    <property type="entry name" value="V-set"/>
    <property type="match status" value="1"/>
</dbReference>
<protein>
    <recommendedName>
        <fullName evidence="7">Ig-like domain-containing protein</fullName>
    </recommendedName>
</protein>
<evidence type="ECO:0000256" key="3">
    <source>
        <dbReference type="ARBA" id="ARBA00023170"/>
    </source>
</evidence>
<dbReference type="InterPro" id="IPR013783">
    <property type="entry name" value="Ig-like_fold"/>
</dbReference>
<dbReference type="SMART" id="SM00406">
    <property type="entry name" value="IGv"/>
    <property type="match status" value="1"/>
</dbReference>
<dbReference type="Ensembl" id="ENSDCDT00010007041.1">
    <property type="protein sequence ID" value="ENSDCDP00010006808.1"/>
    <property type="gene ID" value="ENSDCDG00010002927.1"/>
</dbReference>
<dbReference type="Gene3D" id="2.60.40.10">
    <property type="entry name" value="Immunoglobulins"/>
    <property type="match status" value="1"/>
</dbReference>
<keyword evidence="5" id="KW-1279">T cell receptor</keyword>
<feature type="domain" description="Ig-like" evidence="7">
    <location>
        <begin position="16"/>
        <end position="109"/>
    </location>
</feature>